<name>A0A8C5DSE9_GOUWI</name>
<dbReference type="InterPro" id="IPR013083">
    <property type="entry name" value="Znf_RING/FYVE/PHD"/>
</dbReference>
<sequence>MQMLFNVNASNAVQRGPAPASSLAFFSGHANIQVAAAVQNSMSLQDNENNDDQCCICQSDGQMLVECDHCPRSFHQNCHLPFVDDGTVR</sequence>
<dbReference type="Proteomes" id="UP000694680">
    <property type="component" value="Chromosome 8"/>
</dbReference>
<keyword evidence="3" id="KW-0862">Zinc</keyword>
<keyword evidence="1" id="KW-0479">Metal-binding</keyword>
<keyword evidence="6" id="KW-1185">Reference proteome</keyword>
<dbReference type="PANTHER" id="PTHR46386:SF1">
    <property type="entry name" value="NUCLEAR BODY PROTEIN SP140-LIKE PROTEIN"/>
    <property type="match status" value="1"/>
</dbReference>
<accession>A0A8C5DSE9</accession>
<organism evidence="5 6">
    <name type="scientific">Gouania willdenowi</name>
    <name type="common">Blunt-snouted clingfish</name>
    <name type="synonym">Lepadogaster willdenowi</name>
    <dbReference type="NCBI Taxonomy" id="441366"/>
    <lineage>
        <taxon>Eukaryota</taxon>
        <taxon>Metazoa</taxon>
        <taxon>Chordata</taxon>
        <taxon>Craniata</taxon>
        <taxon>Vertebrata</taxon>
        <taxon>Euteleostomi</taxon>
        <taxon>Actinopterygii</taxon>
        <taxon>Neopterygii</taxon>
        <taxon>Teleostei</taxon>
        <taxon>Neoteleostei</taxon>
        <taxon>Acanthomorphata</taxon>
        <taxon>Ovalentaria</taxon>
        <taxon>Blenniimorphae</taxon>
        <taxon>Blenniiformes</taxon>
        <taxon>Gobiesocoidei</taxon>
        <taxon>Gobiesocidae</taxon>
        <taxon>Gobiesocinae</taxon>
        <taxon>Gouania</taxon>
    </lineage>
</organism>
<dbReference type="SUPFAM" id="SSF57903">
    <property type="entry name" value="FYVE/PHD zinc finger"/>
    <property type="match status" value="1"/>
</dbReference>
<proteinExistence type="predicted"/>
<dbReference type="GO" id="GO:0000981">
    <property type="term" value="F:DNA-binding transcription factor activity, RNA polymerase II-specific"/>
    <property type="evidence" value="ECO:0007669"/>
    <property type="project" value="TreeGrafter"/>
</dbReference>
<reference evidence="5" key="1">
    <citation type="submission" date="2020-06" db="EMBL/GenBank/DDBJ databases">
        <authorList>
            <consortium name="Wellcome Sanger Institute Data Sharing"/>
        </authorList>
    </citation>
    <scope>NUCLEOTIDE SEQUENCE [LARGE SCALE GENOMIC DNA]</scope>
</reference>
<dbReference type="InterPro" id="IPR019787">
    <property type="entry name" value="Znf_PHD-finger"/>
</dbReference>
<dbReference type="Pfam" id="PF00628">
    <property type="entry name" value="PHD"/>
    <property type="match status" value="1"/>
</dbReference>
<evidence type="ECO:0000256" key="2">
    <source>
        <dbReference type="ARBA" id="ARBA00022771"/>
    </source>
</evidence>
<evidence type="ECO:0000259" key="4">
    <source>
        <dbReference type="Pfam" id="PF00628"/>
    </source>
</evidence>
<dbReference type="GO" id="GO:0005634">
    <property type="term" value="C:nucleus"/>
    <property type="evidence" value="ECO:0007669"/>
    <property type="project" value="TreeGrafter"/>
</dbReference>
<dbReference type="Gene3D" id="3.30.40.10">
    <property type="entry name" value="Zinc/RING finger domain, C3HC4 (zinc finger)"/>
    <property type="match status" value="1"/>
</dbReference>
<dbReference type="GO" id="GO:0008270">
    <property type="term" value="F:zinc ion binding"/>
    <property type="evidence" value="ECO:0007669"/>
    <property type="project" value="UniProtKB-KW"/>
</dbReference>
<feature type="domain" description="PHD-type" evidence="4">
    <location>
        <begin position="54"/>
        <end position="82"/>
    </location>
</feature>
<dbReference type="InterPro" id="IPR011011">
    <property type="entry name" value="Znf_FYVE_PHD"/>
</dbReference>
<evidence type="ECO:0000313" key="6">
    <source>
        <dbReference type="Proteomes" id="UP000694680"/>
    </source>
</evidence>
<keyword evidence="2" id="KW-0863">Zinc-finger</keyword>
<evidence type="ECO:0000256" key="3">
    <source>
        <dbReference type="ARBA" id="ARBA00022833"/>
    </source>
</evidence>
<evidence type="ECO:0000256" key="1">
    <source>
        <dbReference type="ARBA" id="ARBA00022723"/>
    </source>
</evidence>
<dbReference type="AlphaFoldDB" id="A0A8C5DSE9"/>
<dbReference type="PANTHER" id="PTHR46386">
    <property type="entry name" value="NUCLEAR BODY PROTEIN SP140"/>
    <property type="match status" value="1"/>
</dbReference>
<evidence type="ECO:0000313" key="5">
    <source>
        <dbReference type="Ensembl" id="ENSGWIP00000011181.1"/>
    </source>
</evidence>
<reference evidence="5" key="2">
    <citation type="submission" date="2025-08" db="UniProtKB">
        <authorList>
            <consortium name="Ensembl"/>
        </authorList>
    </citation>
    <scope>IDENTIFICATION</scope>
</reference>
<protein>
    <recommendedName>
        <fullName evidence="4">PHD-type domain-containing protein</fullName>
    </recommendedName>
</protein>
<dbReference type="Ensembl" id="ENSGWIT00000012456.1">
    <property type="protein sequence ID" value="ENSGWIP00000011181.1"/>
    <property type="gene ID" value="ENSGWIG00000006567.1"/>
</dbReference>
<reference evidence="5" key="3">
    <citation type="submission" date="2025-09" db="UniProtKB">
        <authorList>
            <consortium name="Ensembl"/>
        </authorList>
    </citation>
    <scope>IDENTIFICATION</scope>
</reference>
<dbReference type="InterPro" id="IPR043563">
    <property type="entry name" value="Sp110/Sp140/Sp140L-like"/>
</dbReference>